<dbReference type="Proteomes" id="UP000018418">
    <property type="component" value="Unassembled WGS sequence"/>
</dbReference>
<dbReference type="Pfam" id="PF04233">
    <property type="entry name" value="Phage_Mu_F"/>
    <property type="match status" value="1"/>
</dbReference>
<proteinExistence type="predicted"/>
<dbReference type="HOGENOM" id="CLU_057645_0_0_6"/>
<comment type="caution">
    <text evidence="2">The sequence shown here is derived from an EMBL/GenBank/DDBJ whole genome shotgun (WGS) entry which is preliminary data.</text>
</comment>
<gene>
    <name evidence="2" type="ORF">P255_02974</name>
</gene>
<accession>V2UAJ4</accession>
<evidence type="ECO:0000313" key="3">
    <source>
        <dbReference type="Proteomes" id="UP000018418"/>
    </source>
</evidence>
<organism evidence="2 3">
    <name type="scientific">Acinetobacter brisouii CIP 110357</name>
    <dbReference type="NCBI Taxonomy" id="1341683"/>
    <lineage>
        <taxon>Bacteria</taxon>
        <taxon>Pseudomonadati</taxon>
        <taxon>Pseudomonadota</taxon>
        <taxon>Gammaproteobacteria</taxon>
        <taxon>Moraxellales</taxon>
        <taxon>Moraxellaceae</taxon>
        <taxon>Acinetobacter</taxon>
    </lineage>
</organism>
<reference evidence="2 3" key="1">
    <citation type="submission" date="2013-10" db="EMBL/GenBank/DDBJ databases">
        <title>The Genome Sequence of Acinetobacter brisouii CIP 110357.</title>
        <authorList>
            <consortium name="The Broad Institute Genomics Platform"/>
            <consortium name="The Broad Institute Genome Sequencing Center for Infectious Disease"/>
            <person name="Cerqueira G."/>
            <person name="Feldgarden M."/>
            <person name="Courvalin P."/>
            <person name="Grillot-Courvalin C."/>
            <person name="Clermont D."/>
            <person name="Rocha E."/>
            <person name="Yoon E.-J."/>
            <person name="Nemec A."/>
            <person name="Young S.K."/>
            <person name="Zeng Q."/>
            <person name="Gargeya S."/>
            <person name="Fitzgerald M."/>
            <person name="Abouelleil A."/>
            <person name="Alvarado L."/>
            <person name="Berlin A.M."/>
            <person name="Chapman S.B."/>
            <person name="Gainer-Dewar J."/>
            <person name="Goldberg J."/>
            <person name="Gnerre S."/>
            <person name="Griggs A."/>
            <person name="Gujja S."/>
            <person name="Hansen M."/>
            <person name="Howarth C."/>
            <person name="Imamovic A."/>
            <person name="Ireland A."/>
            <person name="Larimer J."/>
            <person name="McCowan C."/>
            <person name="Murphy C."/>
            <person name="Pearson M."/>
            <person name="Poon T.W."/>
            <person name="Priest M."/>
            <person name="Roberts A."/>
            <person name="Saif S."/>
            <person name="Shea T."/>
            <person name="Sykes S."/>
            <person name="Wortman J."/>
            <person name="Nusbaum C."/>
            <person name="Birren B."/>
        </authorList>
    </citation>
    <scope>NUCLEOTIDE SEQUENCE [LARGE SCALE GENOMIC DNA]</scope>
    <source>
        <strain evidence="2 3">CIP 110357</strain>
    </source>
</reference>
<protein>
    <recommendedName>
        <fullName evidence="1">Phage head morphogenesis domain-containing protein</fullName>
    </recommendedName>
</protein>
<dbReference type="NCBIfam" id="TIGR01641">
    <property type="entry name" value="phageSPP1_gp7"/>
    <property type="match status" value="1"/>
</dbReference>
<feature type="domain" description="Phage head morphogenesis" evidence="1">
    <location>
        <begin position="50"/>
        <end position="158"/>
    </location>
</feature>
<evidence type="ECO:0000259" key="1">
    <source>
        <dbReference type="Pfam" id="PF04233"/>
    </source>
</evidence>
<dbReference type="PATRIC" id="fig|1341683.3.peg.2935"/>
<keyword evidence="3" id="KW-1185">Reference proteome</keyword>
<evidence type="ECO:0000313" key="2">
    <source>
        <dbReference type="EMBL" id="ESK47492.1"/>
    </source>
</evidence>
<sequence length="401" mass="44879">MQPVTFLEAIKFAQARKVVLPSEFYSLDLKTRQLSTTVSFLSSIEQIKSVIQSVNKAIANGSTFQDFKNEVFENGIRLSPKYLDLVFRQNVQTAYSFGRWTQQISSRDTRPYLMYSAIDDDRVRPEHIALNRIIRHIDDPFWLMYYPPWAFRCRCSVISLTKAQAEKLGITPDDKLPQLAAEMGFTTSPMTFGEMSDLTHKKIMESGLDPSLFDDSLKGVQAEWTASKKLTSLLAPMTDSSRDLFHTIFDTALPLDPEIRPSAIKLFLDYVQGNSEQITAFLNHAPNTLSTGVLRGWVMDDMARIKNIAVNENNAVSGSVSIAYASSFNVGEVISLDSPLFMTNMGGDVLFNIENVKGLGIDAEKLNAGQGVLFEIGLSFEVVKIEHKNGQMVYTLRALVN</sequence>
<dbReference type="RefSeq" id="WP_004904493.1">
    <property type="nucleotide sequence ID" value="NZ_BBTI01000016.1"/>
</dbReference>
<dbReference type="InterPro" id="IPR006528">
    <property type="entry name" value="Phage_head_morphogenesis_dom"/>
</dbReference>
<dbReference type="OrthoDB" id="9813502at2"/>
<dbReference type="AlphaFoldDB" id="V2UAJ4"/>
<name>V2UAJ4_9GAMM</name>
<dbReference type="EMBL" id="AYEU01000015">
    <property type="protein sequence ID" value="ESK47492.1"/>
    <property type="molecule type" value="Genomic_DNA"/>
</dbReference>